<accession>A0A9D4DF41</accession>
<sequence>MTGPVTGQQPVRSTVMSPVLSCHKSGPVTGRVIDHRSCHRSGHGPVIDDLFVVECIVFIKE</sequence>
<evidence type="ECO:0000313" key="1">
    <source>
        <dbReference type="EMBL" id="KAH3747375.1"/>
    </source>
</evidence>
<reference evidence="1" key="2">
    <citation type="submission" date="2020-11" db="EMBL/GenBank/DDBJ databases">
        <authorList>
            <person name="McCartney M.A."/>
            <person name="Auch B."/>
            <person name="Kono T."/>
            <person name="Mallez S."/>
            <person name="Becker A."/>
            <person name="Gohl D.M."/>
            <person name="Silverstein K.A.T."/>
            <person name="Koren S."/>
            <person name="Bechman K.B."/>
            <person name="Herman A."/>
            <person name="Abrahante J.E."/>
            <person name="Garbe J."/>
        </authorList>
    </citation>
    <scope>NUCLEOTIDE SEQUENCE</scope>
    <source>
        <strain evidence="1">Duluth1</strain>
        <tissue evidence="1">Whole animal</tissue>
    </source>
</reference>
<protein>
    <submittedName>
        <fullName evidence="1">Uncharacterized protein</fullName>
    </submittedName>
</protein>
<evidence type="ECO:0000313" key="2">
    <source>
        <dbReference type="Proteomes" id="UP000828390"/>
    </source>
</evidence>
<proteinExistence type="predicted"/>
<organism evidence="1 2">
    <name type="scientific">Dreissena polymorpha</name>
    <name type="common">Zebra mussel</name>
    <name type="synonym">Mytilus polymorpha</name>
    <dbReference type="NCBI Taxonomy" id="45954"/>
    <lineage>
        <taxon>Eukaryota</taxon>
        <taxon>Metazoa</taxon>
        <taxon>Spiralia</taxon>
        <taxon>Lophotrochozoa</taxon>
        <taxon>Mollusca</taxon>
        <taxon>Bivalvia</taxon>
        <taxon>Autobranchia</taxon>
        <taxon>Heteroconchia</taxon>
        <taxon>Euheterodonta</taxon>
        <taxon>Imparidentia</taxon>
        <taxon>Neoheterodontei</taxon>
        <taxon>Myida</taxon>
        <taxon>Dreissenoidea</taxon>
        <taxon>Dreissenidae</taxon>
        <taxon>Dreissena</taxon>
    </lineage>
</organism>
<dbReference type="AlphaFoldDB" id="A0A9D4DF41"/>
<dbReference type="EMBL" id="JAIWYP010000010">
    <property type="protein sequence ID" value="KAH3747375.1"/>
    <property type="molecule type" value="Genomic_DNA"/>
</dbReference>
<keyword evidence="2" id="KW-1185">Reference proteome</keyword>
<comment type="caution">
    <text evidence="1">The sequence shown here is derived from an EMBL/GenBank/DDBJ whole genome shotgun (WGS) entry which is preliminary data.</text>
</comment>
<name>A0A9D4DF41_DREPO</name>
<gene>
    <name evidence="1" type="ORF">DPMN_181800</name>
</gene>
<dbReference type="Proteomes" id="UP000828390">
    <property type="component" value="Unassembled WGS sequence"/>
</dbReference>
<reference evidence="1" key="1">
    <citation type="journal article" date="2019" name="bioRxiv">
        <title>The Genome of the Zebra Mussel, Dreissena polymorpha: A Resource for Invasive Species Research.</title>
        <authorList>
            <person name="McCartney M.A."/>
            <person name="Auch B."/>
            <person name="Kono T."/>
            <person name="Mallez S."/>
            <person name="Zhang Y."/>
            <person name="Obille A."/>
            <person name="Becker A."/>
            <person name="Abrahante J.E."/>
            <person name="Garbe J."/>
            <person name="Badalamenti J.P."/>
            <person name="Herman A."/>
            <person name="Mangelson H."/>
            <person name="Liachko I."/>
            <person name="Sullivan S."/>
            <person name="Sone E.D."/>
            <person name="Koren S."/>
            <person name="Silverstein K.A.T."/>
            <person name="Beckman K.B."/>
            <person name="Gohl D.M."/>
        </authorList>
    </citation>
    <scope>NUCLEOTIDE SEQUENCE</scope>
    <source>
        <strain evidence="1">Duluth1</strain>
        <tissue evidence="1">Whole animal</tissue>
    </source>
</reference>